<dbReference type="CDD" id="cd02233">
    <property type="entry name" value="cupin_HNL-like"/>
    <property type="match status" value="1"/>
</dbReference>
<sequence>MHIGRGIPQGRETGLRSSTTTGQVWSDIVLNEGGTRALTMYFAPGSRTHWHRHEGGQLLYTIAGEGWIQERDGESATLGPGDVCWAEPGVEHWHGAAPGSHLIQLAVHFGHIDWGSQVGDDEYRLP</sequence>
<dbReference type="Proteomes" id="UP000584374">
    <property type="component" value="Unassembled WGS sequence"/>
</dbReference>
<dbReference type="Pfam" id="PF07883">
    <property type="entry name" value="Cupin_2"/>
    <property type="match status" value="1"/>
</dbReference>
<keyword evidence="2" id="KW-0560">Oxidoreductase</keyword>
<dbReference type="EMBL" id="JACHIW010000002">
    <property type="protein sequence ID" value="MBB5159394.1"/>
    <property type="molecule type" value="Genomic_DNA"/>
</dbReference>
<dbReference type="SUPFAM" id="SSF51182">
    <property type="entry name" value="RmlC-like cupins"/>
    <property type="match status" value="1"/>
</dbReference>
<gene>
    <name evidence="2" type="ORF">BJ970_006993</name>
</gene>
<reference evidence="2 3" key="1">
    <citation type="submission" date="2020-08" db="EMBL/GenBank/DDBJ databases">
        <title>Sequencing the genomes of 1000 actinobacteria strains.</title>
        <authorList>
            <person name="Klenk H.-P."/>
        </authorList>
    </citation>
    <scope>NUCLEOTIDE SEQUENCE [LARGE SCALE GENOMIC DNA]</scope>
    <source>
        <strain evidence="2 3">DSM 45584</strain>
    </source>
</reference>
<proteinExistence type="predicted"/>
<evidence type="ECO:0000313" key="3">
    <source>
        <dbReference type="Proteomes" id="UP000584374"/>
    </source>
</evidence>
<dbReference type="InterPro" id="IPR014710">
    <property type="entry name" value="RmlC-like_jellyroll"/>
</dbReference>
<dbReference type="PANTHER" id="PTHR43698">
    <property type="entry name" value="RIBD C-TERMINAL DOMAIN CONTAINING PROTEIN"/>
    <property type="match status" value="1"/>
</dbReference>
<accession>A0A840QEZ5</accession>
<dbReference type="InterPro" id="IPR047263">
    <property type="entry name" value="HNL-like_cupin"/>
</dbReference>
<dbReference type="RefSeq" id="WP_184731763.1">
    <property type="nucleotide sequence ID" value="NZ_JACHIW010000002.1"/>
</dbReference>
<keyword evidence="3" id="KW-1185">Reference proteome</keyword>
<evidence type="ECO:0000313" key="2">
    <source>
        <dbReference type="EMBL" id="MBB5159394.1"/>
    </source>
</evidence>
<dbReference type="InterPro" id="IPR011051">
    <property type="entry name" value="RmlC_Cupin_sf"/>
</dbReference>
<evidence type="ECO:0000259" key="1">
    <source>
        <dbReference type="Pfam" id="PF07883"/>
    </source>
</evidence>
<keyword evidence="2" id="KW-0223">Dioxygenase</keyword>
<dbReference type="InterPro" id="IPR013096">
    <property type="entry name" value="Cupin_2"/>
</dbReference>
<dbReference type="GO" id="GO:0051213">
    <property type="term" value="F:dioxygenase activity"/>
    <property type="evidence" value="ECO:0007669"/>
    <property type="project" value="UniProtKB-KW"/>
</dbReference>
<feature type="domain" description="Cupin type-2" evidence="1">
    <location>
        <begin position="40"/>
        <end position="96"/>
    </location>
</feature>
<organism evidence="2 3">
    <name type="scientific">Saccharopolyspora phatthalungensis</name>
    <dbReference type="NCBI Taxonomy" id="664693"/>
    <lineage>
        <taxon>Bacteria</taxon>
        <taxon>Bacillati</taxon>
        <taxon>Actinomycetota</taxon>
        <taxon>Actinomycetes</taxon>
        <taxon>Pseudonocardiales</taxon>
        <taxon>Pseudonocardiaceae</taxon>
        <taxon>Saccharopolyspora</taxon>
    </lineage>
</organism>
<name>A0A840QEZ5_9PSEU</name>
<dbReference type="PANTHER" id="PTHR43698:SF1">
    <property type="entry name" value="BLL4564 PROTEIN"/>
    <property type="match status" value="1"/>
</dbReference>
<dbReference type="AlphaFoldDB" id="A0A840QEZ5"/>
<protein>
    <submittedName>
        <fullName evidence="2">Quercetin dioxygenase-like cupin family protein</fullName>
    </submittedName>
</protein>
<dbReference type="Gene3D" id="2.60.120.10">
    <property type="entry name" value="Jelly Rolls"/>
    <property type="match status" value="1"/>
</dbReference>
<comment type="caution">
    <text evidence="2">The sequence shown here is derived from an EMBL/GenBank/DDBJ whole genome shotgun (WGS) entry which is preliminary data.</text>
</comment>